<sequence length="117" mass="12694">MRLCHLLDVPDGGARGFDTQSIRRASVFIVRRGQQVRAWLDACPHHGTPLPWRKDAYFDAAGANVVCAAHGALFDPWTGICTLGPCLGDALTRLPTQIDSEGGIHLTVDNNLQETDS</sequence>
<dbReference type="CDD" id="cd03467">
    <property type="entry name" value="Rieske"/>
    <property type="match status" value="1"/>
</dbReference>
<accession>A0ABU8X0G9</accession>
<evidence type="ECO:0000256" key="3">
    <source>
        <dbReference type="ARBA" id="ARBA00023004"/>
    </source>
</evidence>
<evidence type="ECO:0000256" key="1">
    <source>
        <dbReference type="ARBA" id="ARBA00022714"/>
    </source>
</evidence>
<evidence type="ECO:0000256" key="2">
    <source>
        <dbReference type="ARBA" id="ARBA00022723"/>
    </source>
</evidence>
<protein>
    <submittedName>
        <fullName evidence="6">Rieske (2Fe-2S) protein</fullName>
    </submittedName>
</protein>
<keyword evidence="4" id="KW-0411">Iron-sulfur</keyword>
<feature type="domain" description="Rieske" evidence="5">
    <location>
        <begin position="1"/>
        <end position="86"/>
    </location>
</feature>
<keyword evidence="3" id="KW-0408">Iron</keyword>
<keyword evidence="7" id="KW-1185">Reference proteome</keyword>
<dbReference type="RefSeq" id="WP_340333331.1">
    <property type="nucleotide sequence ID" value="NZ_JBBKZS010000001.1"/>
</dbReference>
<gene>
    <name evidence="6" type="ORF">WKW79_01550</name>
</gene>
<dbReference type="PANTHER" id="PTHR40261:SF1">
    <property type="entry name" value="RIESKE DOMAIN-CONTAINING PROTEIN"/>
    <property type="match status" value="1"/>
</dbReference>
<dbReference type="Gene3D" id="2.102.10.10">
    <property type="entry name" value="Rieske [2Fe-2S] iron-sulphur domain"/>
    <property type="match status" value="1"/>
</dbReference>
<dbReference type="Proteomes" id="UP001367030">
    <property type="component" value="Unassembled WGS sequence"/>
</dbReference>
<dbReference type="PROSITE" id="PS51296">
    <property type="entry name" value="RIESKE"/>
    <property type="match status" value="1"/>
</dbReference>
<dbReference type="InterPro" id="IPR017941">
    <property type="entry name" value="Rieske_2Fe-2S"/>
</dbReference>
<name>A0ABU8X0G9_9BURK</name>
<evidence type="ECO:0000313" key="6">
    <source>
        <dbReference type="EMBL" id="MEJ8853231.1"/>
    </source>
</evidence>
<dbReference type="PANTHER" id="PTHR40261">
    <property type="match status" value="1"/>
</dbReference>
<dbReference type="EMBL" id="JBBKZS010000001">
    <property type="protein sequence ID" value="MEJ8853231.1"/>
    <property type="molecule type" value="Genomic_DNA"/>
</dbReference>
<reference evidence="6 7" key="1">
    <citation type="submission" date="2024-03" db="EMBL/GenBank/DDBJ databases">
        <title>Novel species of the genus Variovorax.</title>
        <authorList>
            <person name="Liu Q."/>
            <person name="Xin Y.-H."/>
        </authorList>
    </citation>
    <scope>NUCLEOTIDE SEQUENCE [LARGE SCALE GENOMIC DNA]</scope>
    <source>
        <strain evidence="6 7">KACC 18901</strain>
    </source>
</reference>
<keyword evidence="2" id="KW-0479">Metal-binding</keyword>
<evidence type="ECO:0000256" key="4">
    <source>
        <dbReference type="ARBA" id="ARBA00023014"/>
    </source>
</evidence>
<comment type="caution">
    <text evidence="6">The sequence shown here is derived from an EMBL/GenBank/DDBJ whole genome shotgun (WGS) entry which is preliminary data.</text>
</comment>
<dbReference type="SUPFAM" id="SSF50022">
    <property type="entry name" value="ISP domain"/>
    <property type="match status" value="1"/>
</dbReference>
<dbReference type="InterPro" id="IPR036922">
    <property type="entry name" value="Rieske_2Fe-2S_sf"/>
</dbReference>
<evidence type="ECO:0000259" key="5">
    <source>
        <dbReference type="PROSITE" id="PS51296"/>
    </source>
</evidence>
<dbReference type="Pfam" id="PF00355">
    <property type="entry name" value="Rieske"/>
    <property type="match status" value="1"/>
</dbReference>
<evidence type="ECO:0000313" key="7">
    <source>
        <dbReference type="Proteomes" id="UP001367030"/>
    </source>
</evidence>
<proteinExistence type="predicted"/>
<keyword evidence="1" id="KW-0001">2Fe-2S</keyword>
<organism evidence="6 7">
    <name type="scientific">Variovorax robiniae</name>
    <dbReference type="NCBI Taxonomy" id="1836199"/>
    <lineage>
        <taxon>Bacteria</taxon>
        <taxon>Pseudomonadati</taxon>
        <taxon>Pseudomonadota</taxon>
        <taxon>Betaproteobacteria</taxon>
        <taxon>Burkholderiales</taxon>
        <taxon>Comamonadaceae</taxon>
        <taxon>Variovorax</taxon>
    </lineage>
</organism>